<keyword evidence="2" id="KW-0677">Repeat</keyword>
<evidence type="ECO:0000313" key="5">
    <source>
        <dbReference type="Proteomes" id="UP000250266"/>
    </source>
</evidence>
<name>A0A8E2EDY3_9PEZI</name>
<proteinExistence type="predicted"/>
<dbReference type="AlphaFoldDB" id="A0A8E2EDY3"/>
<dbReference type="PROSITE" id="PS50294">
    <property type="entry name" value="WD_REPEATS_REGION"/>
    <property type="match status" value="1"/>
</dbReference>
<evidence type="ECO:0000256" key="1">
    <source>
        <dbReference type="ARBA" id="ARBA00022574"/>
    </source>
</evidence>
<accession>A0A8E2EDY3</accession>
<dbReference type="InterPro" id="IPR019775">
    <property type="entry name" value="WD40_repeat_CS"/>
</dbReference>
<dbReference type="PROSITE" id="PS50082">
    <property type="entry name" value="WD_REPEATS_2"/>
    <property type="match status" value="1"/>
</dbReference>
<feature type="repeat" description="WD" evidence="3">
    <location>
        <begin position="1"/>
        <end position="42"/>
    </location>
</feature>
<dbReference type="Pfam" id="PF00400">
    <property type="entry name" value="WD40"/>
    <property type="match status" value="2"/>
</dbReference>
<keyword evidence="5" id="KW-1185">Reference proteome</keyword>
<dbReference type="SUPFAM" id="SSF50978">
    <property type="entry name" value="WD40 repeat-like"/>
    <property type="match status" value="1"/>
</dbReference>
<dbReference type="PROSITE" id="PS00678">
    <property type="entry name" value="WD_REPEATS_1"/>
    <property type="match status" value="1"/>
</dbReference>
<sequence length="62" mass="6560">LEGYTSSVSAVAFSPDGQLVASASYDKTVRVWEAATGLCRSMLKGYTSYVSAVAFSPDGQYL</sequence>
<dbReference type="InterPro" id="IPR036322">
    <property type="entry name" value="WD40_repeat_dom_sf"/>
</dbReference>
<evidence type="ECO:0000313" key="4">
    <source>
        <dbReference type="EMBL" id="OCK82261.1"/>
    </source>
</evidence>
<dbReference type="Proteomes" id="UP000250266">
    <property type="component" value="Unassembled WGS sequence"/>
</dbReference>
<evidence type="ECO:0000256" key="3">
    <source>
        <dbReference type="PROSITE-ProRule" id="PRU00221"/>
    </source>
</evidence>
<dbReference type="PANTHER" id="PTHR19879:SF9">
    <property type="entry name" value="TRANSCRIPTION INITIATION FACTOR TFIID SUBUNIT 5"/>
    <property type="match status" value="1"/>
</dbReference>
<feature type="non-terminal residue" evidence="4">
    <location>
        <position position="62"/>
    </location>
</feature>
<dbReference type="PANTHER" id="PTHR19879">
    <property type="entry name" value="TRANSCRIPTION INITIATION FACTOR TFIID"/>
    <property type="match status" value="1"/>
</dbReference>
<dbReference type="OrthoDB" id="538223at2759"/>
<protein>
    <submittedName>
        <fullName evidence="4">WD40 repeat-like protein</fullName>
    </submittedName>
</protein>
<evidence type="ECO:0000256" key="2">
    <source>
        <dbReference type="ARBA" id="ARBA00022737"/>
    </source>
</evidence>
<dbReference type="InterPro" id="IPR015943">
    <property type="entry name" value="WD40/YVTN_repeat-like_dom_sf"/>
</dbReference>
<dbReference type="EMBL" id="KV744894">
    <property type="protein sequence ID" value="OCK82261.1"/>
    <property type="molecule type" value="Genomic_DNA"/>
</dbReference>
<dbReference type="SMART" id="SM00320">
    <property type="entry name" value="WD40"/>
    <property type="match status" value="1"/>
</dbReference>
<dbReference type="Gene3D" id="2.130.10.10">
    <property type="entry name" value="YVTN repeat-like/Quinoprotein amine dehydrogenase"/>
    <property type="match status" value="1"/>
</dbReference>
<reference evidence="4 5" key="1">
    <citation type="journal article" date="2016" name="Nat. Commun.">
        <title>Ectomycorrhizal ecology is imprinted in the genome of the dominant symbiotic fungus Cenococcum geophilum.</title>
        <authorList>
            <consortium name="DOE Joint Genome Institute"/>
            <person name="Peter M."/>
            <person name="Kohler A."/>
            <person name="Ohm R.A."/>
            <person name="Kuo A."/>
            <person name="Krutzmann J."/>
            <person name="Morin E."/>
            <person name="Arend M."/>
            <person name="Barry K.W."/>
            <person name="Binder M."/>
            <person name="Choi C."/>
            <person name="Clum A."/>
            <person name="Copeland A."/>
            <person name="Grisel N."/>
            <person name="Haridas S."/>
            <person name="Kipfer T."/>
            <person name="LaButti K."/>
            <person name="Lindquist E."/>
            <person name="Lipzen A."/>
            <person name="Maire R."/>
            <person name="Meier B."/>
            <person name="Mihaltcheva S."/>
            <person name="Molinier V."/>
            <person name="Murat C."/>
            <person name="Poggeler S."/>
            <person name="Quandt C.A."/>
            <person name="Sperisen C."/>
            <person name="Tritt A."/>
            <person name="Tisserant E."/>
            <person name="Crous P.W."/>
            <person name="Henrissat B."/>
            <person name="Nehls U."/>
            <person name="Egli S."/>
            <person name="Spatafora J.W."/>
            <person name="Grigoriev I.V."/>
            <person name="Martin F.M."/>
        </authorList>
    </citation>
    <scope>NUCLEOTIDE SEQUENCE [LARGE SCALE GENOMIC DNA]</scope>
    <source>
        <strain evidence="4 5">CBS 459.81</strain>
    </source>
</reference>
<feature type="non-terminal residue" evidence="4">
    <location>
        <position position="1"/>
    </location>
</feature>
<gene>
    <name evidence="4" type="ORF">K432DRAFT_260692</name>
</gene>
<organism evidence="4 5">
    <name type="scientific">Lepidopterella palustris CBS 459.81</name>
    <dbReference type="NCBI Taxonomy" id="1314670"/>
    <lineage>
        <taxon>Eukaryota</taxon>
        <taxon>Fungi</taxon>
        <taxon>Dikarya</taxon>
        <taxon>Ascomycota</taxon>
        <taxon>Pezizomycotina</taxon>
        <taxon>Dothideomycetes</taxon>
        <taxon>Pleosporomycetidae</taxon>
        <taxon>Mytilinidiales</taxon>
        <taxon>Argynnaceae</taxon>
        <taxon>Lepidopterella</taxon>
    </lineage>
</organism>
<dbReference type="InterPro" id="IPR001680">
    <property type="entry name" value="WD40_rpt"/>
</dbReference>
<keyword evidence="1 3" id="KW-0853">WD repeat</keyword>